<organism evidence="2 3">
    <name type="scientific">Burkholderia ubonensis</name>
    <dbReference type="NCBI Taxonomy" id="101571"/>
    <lineage>
        <taxon>Bacteria</taxon>
        <taxon>Pseudomonadati</taxon>
        <taxon>Pseudomonadota</taxon>
        <taxon>Betaproteobacteria</taxon>
        <taxon>Burkholderiales</taxon>
        <taxon>Burkholderiaceae</taxon>
        <taxon>Burkholderia</taxon>
        <taxon>Burkholderia cepacia complex</taxon>
    </lineage>
</organism>
<evidence type="ECO:0000313" key="2">
    <source>
        <dbReference type="EMBL" id="KWA83705.1"/>
    </source>
</evidence>
<sequence length="336" mass="36155">MTSLIINATFTTLQPVAIKLPDQEGHPTMTRGVDSEGRPLKTAYIPATTLRGKLRRLAVRPLMERAAAAGAPWSLFQVYEAMLGQDTQSETSEKVDLAALKKRREENHIVDLFGAGLGVKSRLSVGHLMPARGVHVQPEKFAGVRKDLDSDLNLLDLMSADEVAIFEARSAYNSDRSSLAAVEKQLKLQLKKAEKAEKDGKGTKEAVDTLRAACDKAEAELNAATERMGALKNSTKTLTSYEAIPAGIELFSRMVISNAQAKDLELMIAVLDAFSRQPVLGGQVARGCGEIAGKLDILTDAGVLLGAVEFGDYKTAKVTLTTDGDAFLKNDALLDS</sequence>
<dbReference type="EMBL" id="LPHD01000049">
    <property type="protein sequence ID" value="KWA83705.1"/>
    <property type="molecule type" value="Genomic_DNA"/>
</dbReference>
<dbReference type="RefSeq" id="WP_060191806.1">
    <property type="nucleotide sequence ID" value="NZ_LPHD01000049.1"/>
</dbReference>
<proteinExistence type="predicted"/>
<gene>
    <name evidence="2" type="ORF">WL29_20270</name>
</gene>
<keyword evidence="1" id="KW-0175">Coiled coil</keyword>
<reference evidence="2 3" key="1">
    <citation type="submission" date="2015-11" db="EMBL/GenBank/DDBJ databases">
        <title>Expanding the genomic diversity of Burkholderia species for the development of highly accurate diagnostics.</title>
        <authorList>
            <person name="Sahl J."/>
            <person name="Keim P."/>
            <person name="Wagner D."/>
        </authorList>
    </citation>
    <scope>NUCLEOTIDE SEQUENCE [LARGE SCALE GENOMIC DNA]</scope>
    <source>
        <strain evidence="2 3">MSMB2087WGS</strain>
    </source>
</reference>
<evidence type="ECO:0000256" key="1">
    <source>
        <dbReference type="SAM" id="Coils"/>
    </source>
</evidence>
<protein>
    <submittedName>
        <fullName evidence="2">Uncharacterized protein</fullName>
    </submittedName>
</protein>
<dbReference type="AlphaFoldDB" id="A0A106QC23"/>
<dbReference type="Proteomes" id="UP000060630">
    <property type="component" value="Unassembled WGS sequence"/>
</dbReference>
<evidence type="ECO:0000313" key="3">
    <source>
        <dbReference type="Proteomes" id="UP000060630"/>
    </source>
</evidence>
<accession>A0A106QC23</accession>
<feature type="coiled-coil region" evidence="1">
    <location>
        <begin position="179"/>
        <end position="234"/>
    </location>
</feature>
<comment type="caution">
    <text evidence="2">The sequence shown here is derived from an EMBL/GenBank/DDBJ whole genome shotgun (WGS) entry which is preliminary data.</text>
</comment>
<name>A0A106QC23_9BURK</name>